<reference evidence="2 3" key="1">
    <citation type="submission" date="2019-03" db="EMBL/GenBank/DDBJ databases">
        <title>Sequencing the genomes of 1000 actinobacteria strains.</title>
        <authorList>
            <person name="Klenk H.-P."/>
        </authorList>
    </citation>
    <scope>NUCLEOTIDE SEQUENCE [LARGE SCALE GENOMIC DNA]</scope>
    <source>
        <strain evidence="2 3">DSM 44969</strain>
    </source>
</reference>
<dbReference type="Proteomes" id="UP000295560">
    <property type="component" value="Unassembled WGS sequence"/>
</dbReference>
<protein>
    <recommendedName>
        <fullName evidence="1">DUF6194 domain-containing protein</fullName>
    </recommendedName>
</protein>
<feature type="domain" description="DUF6194" evidence="1">
    <location>
        <begin position="1"/>
        <end position="142"/>
    </location>
</feature>
<dbReference type="OrthoDB" id="9783727at2"/>
<dbReference type="EMBL" id="SMFZ01000002">
    <property type="protein sequence ID" value="TCK20164.1"/>
    <property type="molecule type" value="Genomic_DNA"/>
</dbReference>
<gene>
    <name evidence="2" type="ORF">EV378_4114</name>
</gene>
<dbReference type="AlphaFoldDB" id="A0A4R1HDP5"/>
<evidence type="ECO:0000313" key="2">
    <source>
        <dbReference type="EMBL" id="TCK20164.1"/>
    </source>
</evidence>
<dbReference type="RefSeq" id="WP_132428722.1">
    <property type="nucleotide sequence ID" value="NZ_SMFZ01000002.1"/>
</dbReference>
<organism evidence="2 3">
    <name type="scientific">Pseudonocardia endophytica</name>
    <dbReference type="NCBI Taxonomy" id="401976"/>
    <lineage>
        <taxon>Bacteria</taxon>
        <taxon>Bacillati</taxon>
        <taxon>Actinomycetota</taxon>
        <taxon>Actinomycetes</taxon>
        <taxon>Pseudonocardiales</taxon>
        <taxon>Pseudonocardiaceae</taxon>
        <taxon>Pseudonocardia</taxon>
    </lineage>
</organism>
<keyword evidence="3" id="KW-1185">Reference proteome</keyword>
<sequence>MRDDEIREYLTAHFPGTRLLEANGDAFAVHDPGGDLPPERRLPWATVVTADMYTPDGDPWDVGSQLDRPGIFRLNIGLPRAAYRELDPPEGDLTAVDVLLPHPTYASIGWVCVLNPDRTWPDVVGLLDEAYGFAARKYENARDRR</sequence>
<evidence type="ECO:0000313" key="3">
    <source>
        <dbReference type="Proteomes" id="UP000295560"/>
    </source>
</evidence>
<evidence type="ECO:0000259" key="1">
    <source>
        <dbReference type="Pfam" id="PF19694"/>
    </source>
</evidence>
<name>A0A4R1HDP5_PSEEN</name>
<dbReference type="InterPro" id="IPR045676">
    <property type="entry name" value="DUF6194"/>
</dbReference>
<accession>A0A4R1HDP5</accession>
<proteinExistence type="predicted"/>
<comment type="caution">
    <text evidence="2">The sequence shown here is derived from an EMBL/GenBank/DDBJ whole genome shotgun (WGS) entry which is preliminary data.</text>
</comment>
<dbReference type="Pfam" id="PF19694">
    <property type="entry name" value="DUF6194"/>
    <property type="match status" value="1"/>
</dbReference>